<feature type="chain" id="PRO_5039288323" description="Transmembrane protein" evidence="1">
    <location>
        <begin position="21"/>
        <end position="307"/>
    </location>
</feature>
<evidence type="ECO:0000256" key="1">
    <source>
        <dbReference type="SAM" id="SignalP"/>
    </source>
</evidence>
<organism evidence="2 3">
    <name type="scientific">Oxalobacter vibrioformis</name>
    <dbReference type="NCBI Taxonomy" id="933080"/>
    <lineage>
        <taxon>Bacteria</taxon>
        <taxon>Pseudomonadati</taxon>
        <taxon>Pseudomonadota</taxon>
        <taxon>Betaproteobacteria</taxon>
        <taxon>Burkholderiales</taxon>
        <taxon>Oxalobacteraceae</taxon>
        <taxon>Oxalobacter</taxon>
    </lineage>
</organism>
<evidence type="ECO:0000313" key="2">
    <source>
        <dbReference type="EMBL" id="WAW09297.1"/>
    </source>
</evidence>
<gene>
    <name evidence="2" type="ORF">NB640_08480</name>
</gene>
<dbReference type="AlphaFoldDB" id="A0A9E9P1W7"/>
<evidence type="ECO:0008006" key="4">
    <source>
        <dbReference type="Google" id="ProtNLM"/>
    </source>
</evidence>
<dbReference type="KEGG" id="ovb:NB640_08480"/>
<evidence type="ECO:0000313" key="3">
    <source>
        <dbReference type="Proteomes" id="UP001156215"/>
    </source>
</evidence>
<keyword evidence="3" id="KW-1185">Reference proteome</keyword>
<protein>
    <recommendedName>
        <fullName evidence="4">Transmembrane protein</fullName>
    </recommendedName>
</protein>
<dbReference type="EMBL" id="CP098242">
    <property type="protein sequence ID" value="WAW09297.1"/>
    <property type="molecule type" value="Genomic_DNA"/>
</dbReference>
<accession>A0A9E9P1W7</accession>
<dbReference type="RefSeq" id="WP_269308294.1">
    <property type="nucleotide sequence ID" value="NZ_CP098242.1"/>
</dbReference>
<keyword evidence="1" id="KW-0732">Signal</keyword>
<proteinExistence type="predicted"/>
<feature type="signal peptide" evidence="1">
    <location>
        <begin position="1"/>
        <end position="20"/>
    </location>
</feature>
<name>A0A9E9P1W7_9BURK</name>
<dbReference type="Proteomes" id="UP001156215">
    <property type="component" value="Chromosome"/>
</dbReference>
<reference evidence="2" key="1">
    <citation type="journal article" date="2022" name="Front. Microbiol.">
        <title>New perspectives on an old grouping: The genomic and phenotypic variability of Oxalobacter formigenes and the implications for calcium oxalate stone prevention.</title>
        <authorList>
            <person name="Chmiel J.A."/>
            <person name="Carr C."/>
            <person name="Stuivenberg G.A."/>
            <person name="Venema R."/>
            <person name="Chanyi R.M."/>
            <person name="Al K.F."/>
            <person name="Giguere D."/>
            <person name="Say H."/>
            <person name="Akouris P.P."/>
            <person name="Dominguez Romero S.A."/>
            <person name="Kwong A."/>
            <person name="Tai V."/>
            <person name="Koval S.F."/>
            <person name="Razvi H."/>
            <person name="Bjazevic J."/>
            <person name="Burton J.P."/>
        </authorList>
    </citation>
    <scope>NUCLEOTIDE SEQUENCE</scope>
    <source>
        <strain evidence="2">WoOx3</strain>
    </source>
</reference>
<sequence length="307" mass="34847">MKKPFLLFLLVFGFITALHAAPAHEMQGFYFAVIDQPTVSNDIHLQAEIDRIRPQQLAFVIANGVRAEDEPCTDALYRERKSLLEESDKPLFLSLAGSDWIGCKNEDGSDIHSDRLRRLREILFENDTAFGMVSMPLTRQSHIAKYSDYPENTYWQQDAVLFATVNLPADNNHYLNAAGRNNEFEERLVANRYWLHRLFTLASRNRMDGIVIFCDGNPFENDSARKTGARDGFQEIRQLLTKLADGFSGKVLIIHGEARQKNQAITWKNNLGIAAAGSKWLEIHVNPGSRQLFSIAKPPAAKKKKAW</sequence>